<evidence type="ECO:0000256" key="3">
    <source>
        <dbReference type="ARBA" id="ARBA00023203"/>
    </source>
</evidence>
<evidence type="ECO:0000256" key="2">
    <source>
        <dbReference type="ARBA" id="ARBA00022490"/>
    </source>
</evidence>
<dbReference type="PANTHER" id="PTHR10829">
    <property type="entry name" value="CORTACTIN AND DREBRIN"/>
    <property type="match status" value="1"/>
</dbReference>
<dbReference type="GO" id="GO:0030833">
    <property type="term" value="P:regulation of actin filament polymerization"/>
    <property type="evidence" value="ECO:0007669"/>
    <property type="project" value="TreeGrafter"/>
</dbReference>
<dbReference type="OrthoDB" id="20822at2759"/>
<gene>
    <name evidence="8" type="ORF">SPPG_07234</name>
</gene>
<dbReference type="GO" id="GO:0030864">
    <property type="term" value="C:cortical actin cytoskeleton"/>
    <property type="evidence" value="ECO:0007669"/>
    <property type="project" value="TreeGrafter"/>
</dbReference>
<feature type="domain" description="ADF-H" evidence="7">
    <location>
        <begin position="4"/>
        <end position="139"/>
    </location>
</feature>
<keyword evidence="9" id="KW-1185">Reference proteome</keyword>
<evidence type="ECO:0000313" key="9">
    <source>
        <dbReference type="Proteomes" id="UP000053201"/>
    </source>
</evidence>
<dbReference type="InParanoid" id="A0A0L0H709"/>
<dbReference type="GO" id="GO:0051015">
    <property type="term" value="F:actin filament binding"/>
    <property type="evidence" value="ECO:0007669"/>
    <property type="project" value="TreeGrafter"/>
</dbReference>
<dbReference type="CDD" id="cd11282">
    <property type="entry name" value="ADF_coactosin_like"/>
    <property type="match status" value="2"/>
</dbReference>
<keyword evidence="3" id="KW-0009">Actin-binding</keyword>
<dbReference type="eggNOG" id="KOG3655">
    <property type="taxonomic scope" value="Eukaryota"/>
</dbReference>
<dbReference type="InterPro" id="IPR029006">
    <property type="entry name" value="ADF-H/Gelsolin-like_dom_sf"/>
</dbReference>
<evidence type="ECO:0000256" key="4">
    <source>
        <dbReference type="ARBA" id="ARBA00023212"/>
    </source>
</evidence>
<dbReference type="RefSeq" id="XP_016605345.1">
    <property type="nucleotide sequence ID" value="XM_016755398.1"/>
</dbReference>
<comment type="subcellular location">
    <subcellularLocation>
        <location evidence="1">Cytoplasm</location>
        <location evidence="1">Cytoskeleton</location>
    </subcellularLocation>
</comment>
<evidence type="ECO:0000256" key="1">
    <source>
        <dbReference type="ARBA" id="ARBA00004245"/>
    </source>
</evidence>
<reference evidence="8 9" key="1">
    <citation type="submission" date="2009-08" db="EMBL/GenBank/DDBJ databases">
        <title>The Genome Sequence of Spizellomyces punctatus strain DAOM BR117.</title>
        <authorList>
            <consortium name="The Broad Institute Genome Sequencing Platform"/>
            <person name="Russ C."/>
            <person name="Cuomo C."/>
            <person name="Shea T."/>
            <person name="Young S.K."/>
            <person name="Zeng Q."/>
            <person name="Koehrsen M."/>
            <person name="Haas B."/>
            <person name="Borodovsky M."/>
            <person name="Guigo R."/>
            <person name="Alvarado L."/>
            <person name="Berlin A."/>
            <person name="Bochicchio J."/>
            <person name="Borenstein D."/>
            <person name="Chapman S."/>
            <person name="Chen Z."/>
            <person name="Engels R."/>
            <person name="Freedman E."/>
            <person name="Gellesch M."/>
            <person name="Goldberg J."/>
            <person name="Griggs A."/>
            <person name="Gujja S."/>
            <person name="Heiman D."/>
            <person name="Hepburn T."/>
            <person name="Howarth C."/>
            <person name="Jen D."/>
            <person name="Larson L."/>
            <person name="Lewis B."/>
            <person name="Mehta T."/>
            <person name="Park D."/>
            <person name="Pearson M."/>
            <person name="Roberts A."/>
            <person name="Saif S."/>
            <person name="Shenoy N."/>
            <person name="Sisk P."/>
            <person name="Stolte C."/>
            <person name="Sykes S."/>
            <person name="Thomson T."/>
            <person name="Walk T."/>
            <person name="White J."/>
            <person name="Yandava C."/>
            <person name="Burger G."/>
            <person name="Gray M.W."/>
            <person name="Holland P.W.H."/>
            <person name="King N."/>
            <person name="Lang F.B.F."/>
            <person name="Roger A.J."/>
            <person name="Ruiz-Trillo I."/>
            <person name="Lander E."/>
            <person name="Nusbaum C."/>
        </authorList>
    </citation>
    <scope>NUCLEOTIDE SEQUENCE [LARGE SCALE GENOMIC DNA]</scope>
    <source>
        <strain evidence="8 9">DAOM BR117</strain>
    </source>
</reference>
<dbReference type="Gene3D" id="3.40.20.10">
    <property type="entry name" value="Severin"/>
    <property type="match status" value="2"/>
</dbReference>
<keyword evidence="4" id="KW-0206">Cytoskeleton</keyword>
<dbReference type="GO" id="GO:0005884">
    <property type="term" value="C:actin filament"/>
    <property type="evidence" value="ECO:0007669"/>
    <property type="project" value="TreeGrafter"/>
</dbReference>
<dbReference type="EMBL" id="KQ257464">
    <property type="protein sequence ID" value="KNC97305.1"/>
    <property type="molecule type" value="Genomic_DNA"/>
</dbReference>
<feature type="compositionally biased region" description="Polar residues" evidence="6">
    <location>
        <begin position="164"/>
        <end position="174"/>
    </location>
</feature>
<organism evidence="8 9">
    <name type="scientific">Spizellomyces punctatus (strain DAOM BR117)</name>
    <dbReference type="NCBI Taxonomy" id="645134"/>
    <lineage>
        <taxon>Eukaryota</taxon>
        <taxon>Fungi</taxon>
        <taxon>Fungi incertae sedis</taxon>
        <taxon>Chytridiomycota</taxon>
        <taxon>Chytridiomycota incertae sedis</taxon>
        <taxon>Chytridiomycetes</taxon>
        <taxon>Spizellomycetales</taxon>
        <taxon>Spizellomycetaceae</taxon>
        <taxon>Spizellomyces</taxon>
    </lineage>
</organism>
<sequence>MSTQVRLVNEAELTSAIRSVRDDKQPTNWVLVGHAQDGTDPNALVLVSTGEDGFEGLKRALSDDHVQYALLRMTNKVDLSTTVKFVYIYNFADKLSFAKKGRFGVVKGDATKYFMPFHVEIEIGSRNELIEEEVVKKIEAAAGNLNNVREADFIEGKQERGYTARTTVRRNSLENVPLSRSSTTSNTTGSTPNLNAAFQGNTGSSNNLHKSQSNIQKGAKPSAATQSQGVTLGTELLEAIKDLRNDKTPTKWVVGTYQDGNIANPIVLSAKGDGGAEEMKQKFAPDGIAYSLIRVTDFVDGHPTVKFAFVTFIGQQVGIMKKAKISTHKGGVTEHFAPYHVDFTISERREIDDTVIMNKVSRVSGSRSMVK</sequence>
<accession>A0A0L0H709</accession>
<feature type="region of interest" description="Disordered" evidence="6">
    <location>
        <begin position="164"/>
        <end position="227"/>
    </location>
</feature>
<dbReference type="PANTHER" id="PTHR10829:SF56">
    <property type="entry name" value="ADF-H DOMAIN-CONTAINING PROTEIN"/>
    <property type="match status" value="1"/>
</dbReference>
<feature type="compositionally biased region" description="Polar residues" evidence="6">
    <location>
        <begin position="192"/>
        <end position="216"/>
    </location>
</feature>
<dbReference type="Pfam" id="PF00241">
    <property type="entry name" value="Cofilin_ADF"/>
    <property type="match status" value="2"/>
</dbReference>
<evidence type="ECO:0000313" key="8">
    <source>
        <dbReference type="EMBL" id="KNC97305.1"/>
    </source>
</evidence>
<keyword evidence="2" id="KW-0963">Cytoplasm</keyword>
<dbReference type="AlphaFoldDB" id="A0A0L0H709"/>
<protein>
    <recommendedName>
        <fullName evidence="7">ADF-H domain-containing protein</fullName>
    </recommendedName>
</protein>
<dbReference type="OMA" id="QPYHVDI"/>
<evidence type="ECO:0000256" key="6">
    <source>
        <dbReference type="SAM" id="MobiDB-lite"/>
    </source>
</evidence>
<proteinExistence type="inferred from homology"/>
<name>A0A0L0H709_SPIPD</name>
<dbReference type="PROSITE" id="PS51263">
    <property type="entry name" value="ADF_H"/>
    <property type="match status" value="2"/>
</dbReference>
<dbReference type="FunFam" id="3.40.20.10:FF:000018">
    <property type="entry name" value="Coactosin-like 1"/>
    <property type="match status" value="2"/>
</dbReference>
<dbReference type="VEuPathDB" id="FungiDB:SPPG_07234"/>
<feature type="compositionally biased region" description="Low complexity" evidence="6">
    <location>
        <begin position="179"/>
        <end position="191"/>
    </location>
</feature>
<evidence type="ECO:0000256" key="5">
    <source>
        <dbReference type="ARBA" id="ARBA00038052"/>
    </source>
</evidence>
<dbReference type="GeneID" id="27690462"/>
<dbReference type="InterPro" id="IPR002108">
    <property type="entry name" value="ADF-H"/>
</dbReference>
<dbReference type="Proteomes" id="UP000053201">
    <property type="component" value="Unassembled WGS sequence"/>
</dbReference>
<dbReference type="STRING" id="645134.A0A0L0H709"/>
<comment type="similarity">
    <text evidence="5">Belongs to the actin-binding proteins ADF family. Coactosin subfamily.</text>
</comment>
<feature type="domain" description="ADF-H" evidence="7">
    <location>
        <begin position="227"/>
        <end position="361"/>
    </location>
</feature>
<dbReference type="GO" id="GO:0030427">
    <property type="term" value="C:site of polarized growth"/>
    <property type="evidence" value="ECO:0007669"/>
    <property type="project" value="TreeGrafter"/>
</dbReference>
<evidence type="ECO:0000259" key="7">
    <source>
        <dbReference type="PROSITE" id="PS51263"/>
    </source>
</evidence>
<dbReference type="SUPFAM" id="SSF55753">
    <property type="entry name" value="Actin depolymerizing proteins"/>
    <property type="match status" value="2"/>
</dbReference>